<evidence type="ECO:0000313" key="3">
    <source>
        <dbReference type="Proteomes" id="UP000294847"/>
    </source>
</evidence>
<feature type="region of interest" description="Disordered" evidence="1">
    <location>
        <begin position="579"/>
        <end position="617"/>
    </location>
</feature>
<gene>
    <name evidence="2" type="ORF">PoMZ_11308</name>
</gene>
<organism evidence="2 3">
    <name type="scientific">Pyricularia oryzae</name>
    <name type="common">Rice blast fungus</name>
    <name type="synonym">Magnaporthe oryzae</name>
    <dbReference type="NCBI Taxonomy" id="318829"/>
    <lineage>
        <taxon>Eukaryota</taxon>
        <taxon>Fungi</taxon>
        <taxon>Dikarya</taxon>
        <taxon>Ascomycota</taxon>
        <taxon>Pezizomycotina</taxon>
        <taxon>Sordariomycetes</taxon>
        <taxon>Sordariomycetidae</taxon>
        <taxon>Magnaporthales</taxon>
        <taxon>Pyriculariaceae</taxon>
        <taxon>Pyricularia</taxon>
    </lineage>
</organism>
<protein>
    <submittedName>
        <fullName evidence="2">Uncharacterized protein</fullName>
    </submittedName>
</protein>
<evidence type="ECO:0000313" key="2">
    <source>
        <dbReference type="EMBL" id="QBZ62428.1"/>
    </source>
</evidence>
<proteinExistence type="predicted"/>
<reference evidence="2 3" key="1">
    <citation type="journal article" date="2019" name="Mol. Biol. Evol.">
        <title>Blast fungal genomes show frequent chromosomal changes, gene gains and losses, and effector gene turnover.</title>
        <authorList>
            <person name="Gomez Luciano L.B."/>
            <person name="Jason Tsai I."/>
            <person name="Chuma I."/>
            <person name="Tosa Y."/>
            <person name="Chen Y.H."/>
            <person name="Li J.Y."/>
            <person name="Li M.Y."/>
            <person name="Jade Lu M.Y."/>
            <person name="Nakayashiki H."/>
            <person name="Li W.H."/>
        </authorList>
    </citation>
    <scope>NUCLEOTIDE SEQUENCE [LARGE SCALE GENOMIC DNA]</scope>
    <source>
        <strain evidence="2">MZ5-1-6</strain>
    </source>
</reference>
<dbReference type="Proteomes" id="UP000294847">
    <property type="component" value="Chromosome 5"/>
</dbReference>
<feature type="compositionally biased region" description="Low complexity" evidence="1">
    <location>
        <begin position="599"/>
        <end position="616"/>
    </location>
</feature>
<sequence>MASAGQVHLPPEILDHIFKQFIETIPRKCPTGLILSTYGCPVSWNTLKNCNHKALSNENDISRPTSFTRTWFVTGGATDLLSLRLVCRTWNVLASEIYFSHRKIRIGLQSIWRQHLSGTKSKLQKTVDLYRGTNDNMATNCNVRHLVLNLEKFPTSALIYDTKQDPTGRNGATGRVDLLQRYPGKKGDKLSLSPQNFDKTVALIALSVSSVLCSSLRGIRSLQISLPWLSSGMANNQAVASYLHPPYLDTIMQAILFGLGGPAFARNLVDLQLTLPATTNIGDALSTLAEGSPDALKRMQHLYVSVGDFSNTRFTGGNQNIPSNLQARSPNHEHQDKVWEQLVKFSNLESLKFSASDCLDFCRLSNRLAAAPEGSFTKLRVLHLSKVLVTFSTLTRLLIPSRIRRVSLSTLVMRCHSSAPHSDEPDTWGDVFSYMRRYCRSLEVVYVEDLYYSRMHPRCLRPWYFAKEVPIWSACLDSTRVLEARYGDSVVPFTDDHASFSLLVDCLANRLGGQDFDYEWPSRIVRNREYDVDELPTFDMDEKLGMEDEAALEKGVFDMGKLRMWPRSEFEISRRKKVWPVEDESQEEGEEGEEGGENNEGNEQSGEVGESNVADIHIVDIHIVEDQHVDADG</sequence>
<dbReference type="EMBL" id="CP034208">
    <property type="protein sequence ID" value="QBZ62428.1"/>
    <property type="molecule type" value="Genomic_DNA"/>
</dbReference>
<accession>A0A4V1C777</accession>
<dbReference type="AlphaFoldDB" id="A0A4V1C777"/>
<evidence type="ECO:0000256" key="1">
    <source>
        <dbReference type="SAM" id="MobiDB-lite"/>
    </source>
</evidence>
<feature type="compositionally biased region" description="Acidic residues" evidence="1">
    <location>
        <begin position="581"/>
        <end position="597"/>
    </location>
</feature>
<name>A0A4V1C777_PYROR</name>